<protein>
    <submittedName>
        <fullName evidence="2">Uncharacterized protein</fullName>
    </submittedName>
</protein>
<evidence type="ECO:0000313" key="3">
    <source>
        <dbReference type="Proteomes" id="UP000434475"/>
    </source>
</evidence>
<proteinExistence type="predicted"/>
<name>A0A6I2R6U4_FLAPL</name>
<gene>
    <name evidence="2" type="ORF">GKE97_14340</name>
</gene>
<keyword evidence="1" id="KW-0812">Transmembrane</keyword>
<accession>A0A6I2R6U4</accession>
<feature type="transmembrane region" description="Helical" evidence="1">
    <location>
        <begin position="54"/>
        <end position="74"/>
    </location>
</feature>
<evidence type="ECO:0000313" key="2">
    <source>
        <dbReference type="EMBL" id="MSB20690.1"/>
    </source>
</evidence>
<reference evidence="2 3" key="1">
    <citation type="journal article" date="2019" name="Nat. Med.">
        <title>A library of human gut bacterial isolates paired with longitudinal multiomics data enables mechanistic microbiome research.</title>
        <authorList>
            <person name="Poyet M."/>
            <person name="Groussin M."/>
            <person name="Gibbons S.M."/>
            <person name="Avila-Pacheco J."/>
            <person name="Jiang X."/>
            <person name="Kearney S.M."/>
            <person name="Perrotta A.R."/>
            <person name="Berdy B."/>
            <person name="Zhao S."/>
            <person name="Lieberman T.D."/>
            <person name="Swanson P.K."/>
            <person name="Smith M."/>
            <person name="Roesemann S."/>
            <person name="Alexander J.E."/>
            <person name="Rich S.A."/>
            <person name="Livny J."/>
            <person name="Vlamakis H."/>
            <person name="Clish C."/>
            <person name="Bullock K."/>
            <person name="Deik A."/>
            <person name="Scott J."/>
            <person name="Pierce K.A."/>
            <person name="Xavier R.J."/>
            <person name="Alm E.J."/>
        </authorList>
    </citation>
    <scope>NUCLEOTIDE SEQUENCE [LARGE SCALE GENOMIC DNA]</scope>
    <source>
        <strain evidence="2 3">BIOML-A2</strain>
    </source>
</reference>
<feature type="transmembrane region" description="Helical" evidence="1">
    <location>
        <begin position="86"/>
        <end position="108"/>
    </location>
</feature>
<dbReference type="RefSeq" id="WP_009257819.1">
    <property type="nucleotide sequence ID" value="NZ_BAABZG010000001.1"/>
</dbReference>
<evidence type="ECO:0000256" key="1">
    <source>
        <dbReference type="SAM" id="Phobius"/>
    </source>
</evidence>
<keyword evidence="1" id="KW-0472">Membrane</keyword>
<dbReference type="AlphaFoldDB" id="A0A6I2R6U4"/>
<comment type="caution">
    <text evidence="2">The sequence shown here is derived from an EMBL/GenBank/DDBJ whole genome shotgun (WGS) entry which is preliminary data.</text>
</comment>
<keyword evidence="1" id="KW-1133">Transmembrane helix</keyword>
<organism evidence="2 3">
    <name type="scientific">Flavonifractor plautii</name>
    <name type="common">Fusobacterium plautii</name>
    <dbReference type="NCBI Taxonomy" id="292800"/>
    <lineage>
        <taxon>Bacteria</taxon>
        <taxon>Bacillati</taxon>
        <taxon>Bacillota</taxon>
        <taxon>Clostridia</taxon>
        <taxon>Eubacteriales</taxon>
        <taxon>Oscillospiraceae</taxon>
        <taxon>Flavonifractor</taxon>
    </lineage>
</organism>
<feature type="transmembrane region" description="Helical" evidence="1">
    <location>
        <begin position="12"/>
        <end position="33"/>
    </location>
</feature>
<sequence length="134" mass="14898">MLEAIMNNLINIGWAMLIFLAAYLSNVAFSLYYNIKILLQPFDREKAINSALKVAAFVVGLTLLCVSITTLPLYANQVGWAIPEEYADMFADLVIIGAVLIVSCKYIVEAFTKFKAILEVTPKNEIGAKYPDEK</sequence>
<dbReference type="EMBL" id="WKPR01000015">
    <property type="protein sequence ID" value="MSB20690.1"/>
    <property type="molecule type" value="Genomic_DNA"/>
</dbReference>
<dbReference type="Proteomes" id="UP000434475">
    <property type="component" value="Unassembled WGS sequence"/>
</dbReference>